<name>A0A081CB36_VECG1</name>
<organism evidence="1">
    <name type="scientific">Vecturithrix granuli</name>
    <dbReference type="NCBI Taxonomy" id="1499967"/>
    <lineage>
        <taxon>Bacteria</taxon>
        <taxon>Candidatus Moduliflexota</taxon>
        <taxon>Candidatus Vecturitrichia</taxon>
        <taxon>Candidatus Vecturitrichales</taxon>
        <taxon>Candidatus Vecturitrichaceae</taxon>
        <taxon>Candidatus Vecturithrix</taxon>
    </lineage>
</organism>
<gene>
    <name evidence="1" type="ORF">U27_02624</name>
</gene>
<evidence type="ECO:0000313" key="2">
    <source>
        <dbReference type="Proteomes" id="UP000030661"/>
    </source>
</evidence>
<proteinExistence type="predicted"/>
<evidence type="ECO:0000313" key="1">
    <source>
        <dbReference type="EMBL" id="GAK61791.1"/>
    </source>
</evidence>
<accession>A0A081CB36</accession>
<dbReference type="Proteomes" id="UP000030661">
    <property type="component" value="Unassembled WGS sequence"/>
</dbReference>
<reference evidence="1" key="1">
    <citation type="journal article" date="2015" name="PeerJ">
        <title>First genomic representation of candidate bacterial phylum KSB3 points to enhanced environmental sensing as a trigger of wastewater bulking.</title>
        <authorList>
            <person name="Sekiguchi Y."/>
            <person name="Ohashi A."/>
            <person name="Parks D.H."/>
            <person name="Yamauchi T."/>
            <person name="Tyson G.W."/>
            <person name="Hugenholtz P."/>
        </authorList>
    </citation>
    <scope>NUCLEOTIDE SEQUENCE [LARGE SCALE GENOMIC DNA]</scope>
</reference>
<sequence>MSFTVVYKGHKQVDGKLIPGSYVRTNIERVEFDKSRGEKIVMIWRDASKQYAPASFIFMKKNLLRVVVTETNGGLTEGFIPDDIHLEFIPLKRSR</sequence>
<keyword evidence="2" id="KW-1185">Reference proteome</keyword>
<dbReference type="STRING" id="1499967.U27_02624"/>
<dbReference type="HOGENOM" id="CLU_2367103_0_0_0"/>
<dbReference type="EMBL" id="DF820483">
    <property type="protein sequence ID" value="GAK61791.1"/>
    <property type="molecule type" value="Genomic_DNA"/>
</dbReference>
<protein>
    <submittedName>
        <fullName evidence="1">Uncharacterized protein</fullName>
    </submittedName>
</protein>
<dbReference type="AlphaFoldDB" id="A0A081CB36"/>